<sequence>MNTKFLLSAFLVSCAGLAFGQGPAADYADDAFRFSDFSQSGTARFRGLGGNQTALGGDASNLFGNPAGLAFYNRSELSISPSFNLVNNQNTFLGTQTSSNGGKLNVGQLGLVLAGSSSNERRWRRTAFGVTYSQSTNFYDKIDARGTNRNPNSSIAQVYANNATAGNYSEAALSDDWDPSNNTVSFTEAGAYGLYLINPTNLGTNGSGPPYTRLASDASKAKDQRATLNRSGTHSQWTVSYAGNLDDKLYIGGSIALTRLRYSSEYTFLEAPINGIDFANYSQINRFDVTGNGINATLGLIYKLSNDLQVGATLTSPTFSSGHEAFAQTLAVNLAQNSNITLRRPNTVNVTSPYDNFDYSLQTPLRASGGATYFLGKGKIGFITATAEYVGYNGMRVRTSYFDAQQDNTDFKNDVKQVVRSTYQNVVNLRAGAEIRAGLLRLRAGVGYLPSAYKIDLDRVARGDRDKLLLSAGLGVRNDRFFADLSGSYLTYKTGFTAFQLPNESDTPTVATSNRNTNVMLSFGVFF</sequence>
<name>A0A6M0II41_9BACT</name>
<proteinExistence type="predicted"/>
<dbReference type="SUPFAM" id="SSF56935">
    <property type="entry name" value="Porins"/>
    <property type="match status" value="1"/>
</dbReference>
<reference evidence="2 3" key="1">
    <citation type="submission" date="2020-02" db="EMBL/GenBank/DDBJ databases">
        <title>Draft genome sequence of two Spirosoma agri KCTC 52727 and Spirosoma terrae KCTC 52035.</title>
        <authorList>
            <person name="Rojas J."/>
            <person name="Ambika Manirajan B."/>
            <person name="Ratering S."/>
            <person name="Suarez C."/>
            <person name="Schnell S."/>
        </authorList>
    </citation>
    <scope>NUCLEOTIDE SEQUENCE [LARGE SCALE GENOMIC DNA]</scope>
    <source>
        <strain evidence="2 3">KCTC 52727</strain>
    </source>
</reference>
<evidence type="ECO:0008006" key="4">
    <source>
        <dbReference type="Google" id="ProtNLM"/>
    </source>
</evidence>
<organism evidence="2 3">
    <name type="scientific">Spirosoma agri</name>
    <dbReference type="NCBI Taxonomy" id="1987381"/>
    <lineage>
        <taxon>Bacteria</taxon>
        <taxon>Pseudomonadati</taxon>
        <taxon>Bacteroidota</taxon>
        <taxon>Cytophagia</taxon>
        <taxon>Cytophagales</taxon>
        <taxon>Cytophagaceae</taxon>
        <taxon>Spirosoma</taxon>
    </lineage>
</organism>
<evidence type="ECO:0000313" key="3">
    <source>
        <dbReference type="Proteomes" id="UP000477386"/>
    </source>
</evidence>
<accession>A0A6M0II41</accession>
<keyword evidence="3" id="KW-1185">Reference proteome</keyword>
<dbReference type="Gene3D" id="2.40.160.60">
    <property type="entry name" value="Outer membrane protein transport protein (OMPP1/FadL/TodX)"/>
    <property type="match status" value="1"/>
</dbReference>
<gene>
    <name evidence="2" type="ORF">GK091_08990</name>
</gene>
<protein>
    <recommendedName>
        <fullName evidence="4">Aromatic hydrocarbon degradation protein</fullName>
    </recommendedName>
</protein>
<feature type="signal peptide" evidence="1">
    <location>
        <begin position="1"/>
        <end position="20"/>
    </location>
</feature>
<evidence type="ECO:0000313" key="2">
    <source>
        <dbReference type="EMBL" id="NEU67011.1"/>
    </source>
</evidence>
<dbReference type="EMBL" id="JAAGNZ010000001">
    <property type="protein sequence ID" value="NEU67011.1"/>
    <property type="molecule type" value="Genomic_DNA"/>
</dbReference>
<evidence type="ECO:0000256" key="1">
    <source>
        <dbReference type="SAM" id="SignalP"/>
    </source>
</evidence>
<comment type="caution">
    <text evidence="2">The sequence shown here is derived from an EMBL/GenBank/DDBJ whole genome shotgun (WGS) entry which is preliminary data.</text>
</comment>
<dbReference type="Proteomes" id="UP000477386">
    <property type="component" value="Unassembled WGS sequence"/>
</dbReference>
<dbReference type="RefSeq" id="WP_164036505.1">
    <property type="nucleotide sequence ID" value="NZ_JAAGNZ010000001.1"/>
</dbReference>
<keyword evidence="1" id="KW-0732">Signal</keyword>
<feature type="chain" id="PRO_5026753972" description="Aromatic hydrocarbon degradation protein" evidence="1">
    <location>
        <begin position="21"/>
        <end position="527"/>
    </location>
</feature>
<dbReference type="AlphaFoldDB" id="A0A6M0II41"/>